<dbReference type="RefSeq" id="WP_148594594.1">
    <property type="nucleotide sequence ID" value="NZ_CP042997.1"/>
</dbReference>
<accession>A0A5B9W2C6</accession>
<dbReference type="Proteomes" id="UP000324233">
    <property type="component" value="Chromosome"/>
</dbReference>
<organism evidence="2 3">
    <name type="scientific">Aquisphaera giovannonii</name>
    <dbReference type="NCBI Taxonomy" id="406548"/>
    <lineage>
        <taxon>Bacteria</taxon>
        <taxon>Pseudomonadati</taxon>
        <taxon>Planctomycetota</taxon>
        <taxon>Planctomycetia</taxon>
        <taxon>Isosphaerales</taxon>
        <taxon>Isosphaeraceae</taxon>
        <taxon>Aquisphaera</taxon>
    </lineage>
</organism>
<sequence length="110" mass="12036">MGRRPLNRMELRAAAEAAEALGLNKDDDKGRRRSSRSADDPSQMRSKPAASPRMRVVWAVCDMGGRTVATFDYADKADAEAKAADLKARGKGNHFVRSVKEPMEGAGPRY</sequence>
<dbReference type="AlphaFoldDB" id="A0A5B9W2C6"/>
<gene>
    <name evidence="2" type="ORF">OJF2_32500</name>
</gene>
<reference evidence="2 3" key="1">
    <citation type="submission" date="2019-08" db="EMBL/GenBank/DDBJ databases">
        <title>Deep-cultivation of Planctomycetes and their phenomic and genomic characterization uncovers novel biology.</title>
        <authorList>
            <person name="Wiegand S."/>
            <person name="Jogler M."/>
            <person name="Boedeker C."/>
            <person name="Pinto D."/>
            <person name="Vollmers J."/>
            <person name="Rivas-Marin E."/>
            <person name="Kohn T."/>
            <person name="Peeters S.H."/>
            <person name="Heuer A."/>
            <person name="Rast P."/>
            <person name="Oberbeckmann S."/>
            <person name="Bunk B."/>
            <person name="Jeske O."/>
            <person name="Meyerdierks A."/>
            <person name="Storesund J.E."/>
            <person name="Kallscheuer N."/>
            <person name="Luecker S."/>
            <person name="Lage O.M."/>
            <person name="Pohl T."/>
            <person name="Merkel B.J."/>
            <person name="Hornburger P."/>
            <person name="Mueller R.-W."/>
            <person name="Bruemmer F."/>
            <person name="Labrenz M."/>
            <person name="Spormann A.M."/>
            <person name="Op den Camp H."/>
            <person name="Overmann J."/>
            <person name="Amann R."/>
            <person name="Jetten M.S.M."/>
            <person name="Mascher T."/>
            <person name="Medema M.H."/>
            <person name="Devos D.P."/>
            <person name="Kaster A.-K."/>
            <person name="Ovreas L."/>
            <person name="Rohde M."/>
            <person name="Galperin M.Y."/>
            <person name="Jogler C."/>
        </authorList>
    </citation>
    <scope>NUCLEOTIDE SEQUENCE [LARGE SCALE GENOMIC DNA]</scope>
    <source>
        <strain evidence="2 3">OJF2</strain>
    </source>
</reference>
<dbReference type="OrthoDB" id="292117at2"/>
<dbReference type="EMBL" id="CP042997">
    <property type="protein sequence ID" value="QEH34708.1"/>
    <property type="molecule type" value="Genomic_DNA"/>
</dbReference>
<name>A0A5B9W2C6_9BACT</name>
<evidence type="ECO:0000313" key="3">
    <source>
        <dbReference type="Proteomes" id="UP000324233"/>
    </source>
</evidence>
<evidence type="ECO:0000256" key="1">
    <source>
        <dbReference type="SAM" id="MobiDB-lite"/>
    </source>
</evidence>
<evidence type="ECO:0000313" key="2">
    <source>
        <dbReference type="EMBL" id="QEH34708.1"/>
    </source>
</evidence>
<feature type="region of interest" description="Disordered" evidence="1">
    <location>
        <begin position="19"/>
        <end position="52"/>
    </location>
</feature>
<dbReference type="KEGG" id="agv:OJF2_32500"/>
<keyword evidence="3" id="KW-1185">Reference proteome</keyword>
<protein>
    <submittedName>
        <fullName evidence="2">Uncharacterized protein</fullName>
    </submittedName>
</protein>
<proteinExistence type="predicted"/>